<feature type="non-terminal residue" evidence="6">
    <location>
        <position position="1"/>
    </location>
</feature>
<feature type="transmembrane region" description="Helical" evidence="5">
    <location>
        <begin position="225"/>
        <end position="249"/>
    </location>
</feature>
<feature type="transmembrane region" description="Helical" evidence="5">
    <location>
        <begin position="58"/>
        <end position="82"/>
    </location>
</feature>
<dbReference type="GO" id="GO:0005385">
    <property type="term" value="F:zinc ion transmembrane transporter activity"/>
    <property type="evidence" value="ECO:0007669"/>
    <property type="project" value="TreeGrafter"/>
</dbReference>
<accession>A0AA88HHG2</accession>
<keyword evidence="3 5" id="KW-1133">Transmembrane helix</keyword>
<feature type="transmembrane region" description="Helical" evidence="5">
    <location>
        <begin position="102"/>
        <end position="124"/>
    </location>
</feature>
<keyword evidence="7" id="KW-1185">Reference proteome</keyword>
<evidence type="ECO:0000256" key="5">
    <source>
        <dbReference type="SAM" id="Phobius"/>
    </source>
</evidence>
<sequence>SALIQTLHMRNGFKMEIISAHYIILSIILVLTAAFAFFPFVFISRLRSEHDVARRRRYARVISLMSCFSGGVFLGTCLLDLFPDVQEEIEEVLDDLKVSTKFPIAEFLVVIGFFLVLITEQIALDYQGVGKKEERTPLLHNHAHRDYQTYSSMEDTRVTSTVRDRSLGTEDDGLLSEDQLEEHEHSIHQDPASHSSLRALLLLAALSVHSVFEGLAIGLESKVDTVMQIFVAVILHKCVVAFSLSMNLVQSHLSKWAIMRLLVLFCLASPIGVGIGMGVLEVENDVGAGIATSVLQGLACGTFLYVTFFEVLPHELQMPDGRMLKLFFTILGFSTSCGILLLDAQARGFQMNAN</sequence>
<dbReference type="PANTHER" id="PTHR11040">
    <property type="entry name" value="ZINC/IRON TRANSPORTER"/>
    <property type="match status" value="1"/>
</dbReference>
<evidence type="ECO:0000313" key="7">
    <source>
        <dbReference type="Proteomes" id="UP001187531"/>
    </source>
</evidence>
<feature type="transmembrane region" description="Helical" evidence="5">
    <location>
        <begin position="20"/>
        <end position="46"/>
    </location>
</feature>
<name>A0AA88HHG2_ARTSF</name>
<dbReference type="EMBL" id="JAVRJZ010000021">
    <property type="protein sequence ID" value="KAK2705422.1"/>
    <property type="molecule type" value="Genomic_DNA"/>
</dbReference>
<dbReference type="Proteomes" id="UP001187531">
    <property type="component" value="Unassembled WGS sequence"/>
</dbReference>
<evidence type="ECO:0000313" key="6">
    <source>
        <dbReference type="EMBL" id="KAK2705422.1"/>
    </source>
</evidence>
<feature type="transmembrane region" description="Helical" evidence="5">
    <location>
        <begin position="286"/>
        <end position="312"/>
    </location>
</feature>
<dbReference type="GO" id="GO:0005886">
    <property type="term" value="C:plasma membrane"/>
    <property type="evidence" value="ECO:0007669"/>
    <property type="project" value="TreeGrafter"/>
</dbReference>
<feature type="transmembrane region" description="Helical" evidence="5">
    <location>
        <begin position="261"/>
        <end position="280"/>
    </location>
</feature>
<protein>
    <submittedName>
        <fullName evidence="6">Uncharacterized protein</fullName>
    </submittedName>
</protein>
<organism evidence="6 7">
    <name type="scientific">Artemia franciscana</name>
    <name type="common">Brine shrimp</name>
    <name type="synonym">Artemia sanfranciscana</name>
    <dbReference type="NCBI Taxonomy" id="6661"/>
    <lineage>
        <taxon>Eukaryota</taxon>
        <taxon>Metazoa</taxon>
        <taxon>Ecdysozoa</taxon>
        <taxon>Arthropoda</taxon>
        <taxon>Crustacea</taxon>
        <taxon>Branchiopoda</taxon>
        <taxon>Anostraca</taxon>
        <taxon>Artemiidae</taxon>
        <taxon>Artemia</taxon>
    </lineage>
</organism>
<dbReference type="AlphaFoldDB" id="A0AA88HHG2"/>
<comment type="subcellular location">
    <subcellularLocation>
        <location evidence="1">Membrane</location>
        <topology evidence="1">Multi-pass membrane protein</topology>
    </subcellularLocation>
</comment>
<dbReference type="InterPro" id="IPR003689">
    <property type="entry name" value="ZIP"/>
</dbReference>
<proteinExistence type="predicted"/>
<evidence type="ECO:0000256" key="4">
    <source>
        <dbReference type="ARBA" id="ARBA00023136"/>
    </source>
</evidence>
<evidence type="ECO:0000256" key="3">
    <source>
        <dbReference type="ARBA" id="ARBA00022989"/>
    </source>
</evidence>
<keyword evidence="2 5" id="KW-0812">Transmembrane</keyword>
<gene>
    <name evidence="6" type="ORF">QYM36_017459</name>
</gene>
<feature type="transmembrane region" description="Helical" evidence="5">
    <location>
        <begin position="199"/>
        <end position="219"/>
    </location>
</feature>
<dbReference type="PANTHER" id="PTHR11040:SF140">
    <property type="entry name" value="ZRT (ZRT), IRT- (IRT-) LIKE PROTEIN TRANSPORTER"/>
    <property type="match status" value="1"/>
</dbReference>
<keyword evidence="4 5" id="KW-0472">Membrane</keyword>
<feature type="transmembrane region" description="Helical" evidence="5">
    <location>
        <begin position="324"/>
        <end position="342"/>
    </location>
</feature>
<dbReference type="Pfam" id="PF02535">
    <property type="entry name" value="Zip"/>
    <property type="match status" value="1"/>
</dbReference>
<evidence type="ECO:0000256" key="2">
    <source>
        <dbReference type="ARBA" id="ARBA00022692"/>
    </source>
</evidence>
<reference evidence="6" key="1">
    <citation type="submission" date="2023-07" db="EMBL/GenBank/DDBJ databases">
        <title>Chromosome-level genome assembly of Artemia franciscana.</title>
        <authorList>
            <person name="Jo E."/>
        </authorList>
    </citation>
    <scope>NUCLEOTIDE SEQUENCE</scope>
    <source>
        <tissue evidence="6">Whole body</tissue>
    </source>
</reference>
<comment type="caution">
    <text evidence="6">The sequence shown here is derived from an EMBL/GenBank/DDBJ whole genome shotgun (WGS) entry which is preliminary data.</text>
</comment>
<evidence type="ECO:0000256" key="1">
    <source>
        <dbReference type="ARBA" id="ARBA00004141"/>
    </source>
</evidence>